<accession>A0A833ZCV0</accession>
<evidence type="ECO:0000313" key="2">
    <source>
        <dbReference type="Proteomes" id="UP000664940"/>
    </source>
</evidence>
<protein>
    <submittedName>
        <fullName evidence="1">Uncharacterized protein</fullName>
    </submittedName>
</protein>
<dbReference type="AlphaFoldDB" id="A0A833ZCV0"/>
<reference evidence="1 2" key="1">
    <citation type="journal article" date="2020" name="Nature">
        <title>Six reference-quality genomes reveal evolution of bat adaptations.</title>
        <authorList>
            <person name="Jebb D."/>
            <person name="Huang Z."/>
            <person name="Pippel M."/>
            <person name="Hughes G.M."/>
            <person name="Lavrichenko K."/>
            <person name="Devanna P."/>
            <person name="Winkler S."/>
            <person name="Jermiin L.S."/>
            <person name="Skirmuntt E.C."/>
            <person name="Katzourakis A."/>
            <person name="Burkitt-Gray L."/>
            <person name="Ray D.A."/>
            <person name="Sullivan K.A.M."/>
            <person name="Roscito J.G."/>
            <person name="Kirilenko B.M."/>
            <person name="Davalos L.M."/>
            <person name="Corthals A.P."/>
            <person name="Power M.L."/>
            <person name="Jones G."/>
            <person name="Ransome R.D."/>
            <person name="Dechmann D.K.N."/>
            <person name="Locatelli A.G."/>
            <person name="Puechmaille S.J."/>
            <person name="Fedrigo O."/>
            <person name="Jarvis E.D."/>
            <person name="Hiller M."/>
            <person name="Vernes S.C."/>
            <person name="Myers E.W."/>
            <person name="Teeling E.C."/>
        </authorList>
    </citation>
    <scope>NUCLEOTIDE SEQUENCE [LARGE SCALE GENOMIC DNA]</scope>
    <source>
        <strain evidence="1">Bat1K_MPI-CBG_1</strain>
    </source>
</reference>
<dbReference type="Proteomes" id="UP000664940">
    <property type="component" value="Unassembled WGS sequence"/>
</dbReference>
<name>A0A833ZCV0_9CHIR</name>
<dbReference type="EMBL" id="JABVXQ010000008">
    <property type="protein sequence ID" value="KAF6094662.1"/>
    <property type="molecule type" value="Genomic_DNA"/>
</dbReference>
<sequence>MARAARLPLPALGHVSPGPLISPQKCLELPRQGPWLCRPPSLRLCLSVCHSVTLSYCPTHAFLNTGVLVAPRHLPAGLVTPGELKEGWTDEYWEARVGAMETTWKAQKLRPQERLLRPIGQRSGPPPGHDGQLLPIFLPSCVCLIPSLPGCTRAQRGWPPAGQWDNGASHSCKLHGALSLFSWPSLLPPPPRRWGGGTDFNLQLLGADLGVTINRDGARSLADAAETAVICGCPVALRPPADLGWPPGGRGLGGVSESSLRQTGGCLLGAVRFKAPWAALTSPRLPARHCVVWTEAAVSPGTDGSQPPPPFEL</sequence>
<proteinExistence type="predicted"/>
<organism evidence="1 2">
    <name type="scientific">Phyllostomus discolor</name>
    <name type="common">pale spear-nosed bat</name>
    <dbReference type="NCBI Taxonomy" id="89673"/>
    <lineage>
        <taxon>Eukaryota</taxon>
        <taxon>Metazoa</taxon>
        <taxon>Chordata</taxon>
        <taxon>Craniata</taxon>
        <taxon>Vertebrata</taxon>
        <taxon>Euteleostomi</taxon>
        <taxon>Mammalia</taxon>
        <taxon>Eutheria</taxon>
        <taxon>Laurasiatheria</taxon>
        <taxon>Chiroptera</taxon>
        <taxon>Yangochiroptera</taxon>
        <taxon>Phyllostomidae</taxon>
        <taxon>Phyllostominae</taxon>
        <taxon>Phyllostomus</taxon>
    </lineage>
</organism>
<comment type="caution">
    <text evidence="1">The sequence shown here is derived from an EMBL/GenBank/DDBJ whole genome shotgun (WGS) entry which is preliminary data.</text>
</comment>
<evidence type="ECO:0000313" key="1">
    <source>
        <dbReference type="EMBL" id="KAF6094662.1"/>
    </source>
</evidence>
<gene>
    <name evidence="1" type="ORF">HJG60_011772</name>
</gene>